<gene>
    <name evidence="4" type="ORF">LTR62_005459</name>
</gene>
<protein>
    <recommendedName>
        <fullName evidence="6">Cytochrome P450</fullName>
    </recommendedName>
</protein>
<dbReference type="Pfam" id="PF00067">
    <property type="entry name" value="p450"/>
    <property type="match status" value="1"/>
</dbReference>
<dbReference type="InterPro" id="IPR001128">
    <property type="entry name" value="Cyt_P450"/>
</dbReference>
<dbReference type="Proteomes" id="UP001310890">
    <property type="component" value="Unassembled WGS sequence"/>
</dbReference>
<organism evidence="4 5">
    <name type="scientific">Meristemomyces frigidus</name>
    <dbReference type="NCBI Taxonomy" id="1508187"/>
    <lineage>
        <taxon>Eukaryota</taxon>
        <taxon>Fungi</taxon>
        <taxon>Dikarya</taxon>
        <taxon>Ascomycota</taxon>
        <taxon>Pezizomycotina</taxon>
        <taxon>Dothideomycetes</taxon>
        <taxon>Dothideomycetidae</taxon>
        <taxon>Mycosphaerellales</taxon>
        <taxon>Teratosphaeriaceae</taxon>
        <taxon>Meristemomyces</taxon>
    </lineage>
</organism>
<comment type="similarity">
    <text evidence="3">Belongs to the cytochrome P450 family.</text>
</comment>
<dbReference type="SUPFAM" id="SSF48264">
    <property type="entry name" value="Cytochrome P450"/>
    <property type="match status" value="1"/>
</dbReference>
<dbReference type="EMBL" id="JAVRRL010000044">
    <property type="protein sequence ID" value="KAK5110921.1"/>
    <property type="molecule type" value="Genomic_DNA"/>
</dbReference>
<evidence type="ECO:0000313" key="5">
    <source>
        <dbReference type="Proteomes" id="UP001310890"/>
    </source>
</evidence>
<evidence type="ECO:0008006" key="6">
    <source>
        <dbReference type="Google" id="ProtNLM"/>
    </source>
</evidence>
<evidence type="ECO:0000256" key="1">
    <source>
        <dbReference type="ARBA" id="ARBA00022723"/>
    </source>
</evidence>
<dbReference type="Gene3D" id="1.10.630.10">
    <property type="entry name" value="Cytochrome P450"/>
    <property type="match status" value="1"/>
</dbReference>
<dbReference type="InterPro" id="IPR036396">
    <property type="entry name" value="Cyt_P450_sf"/>
</dbReference>
<accession>A0AAN7TEI2</accession>
<keyword evidence="2 3" id="KW-0408">Iron</keyword>
<dbReference type="GO" id="GO:0004497">
    <property type="term" value="F:monooxygenase activity"/>
    <property type="evidence" value="ECO:0007669"/>
    <property type="project" value="UniProtKB-KW"/>
</dbReference>
<dbReference type="GO" id="GO:0020037">
    <property type="term" value="F:heme binding"/>
    <property type="evidence" value="ECO:0007669"/>
    <property type="project" value="InterPro"/>
</dbReference>
<evidence type="ECO:0000313" key="4">
    <source>
        <dbReference type="EMBL" id="KAK5110921.1"/>
    </source>
</evidence>
<reference evidence="4" key="1">
    <citation type="submission" date="2023-08" db="EMBL/GenBank/DDBJ databases">
        <title>Black Yeasts Isolated from many extreme environments.</title>
        <authorList>
            <person name="Coleine C."/>
            <person name="Stajich J.E."/>
            <person name="Selbmann L."/>
        </authorList>
    </citation>
    <scope>NUCLEOTIDE SEQUENCE</scope>
    <source>
        <strain evidence="4">CCFEE 5401</strain>
    </source>
</reference>
<dbReference type="PROSITE" id="PS00086">
    <property type="entry name" value="CYTOCHROME_P450"/>
    <property type="match status" value="1"/>
</dbReference>
<keyword evidence="3" id="KW-0560">Oxidoreductase</keyword>
<keyword evidence="3" id="KW-0349">Heme</keyword>
<sequence>MFTFGGGSHLCIGKNLALLEMNKTLPMLFRDYEFELLKPHEDLKYHSTFFVVQHGLDVRMSKRNRKAQ</sequence>
<keyword evidence="3" id="KW-0503">Monooxygenase</keyword>
<name>A0AAN7TEI2_9PEZI</name>
<dbReference type="GO" id="GO:0005506">
    <property type="term" value="F:iron ion binding"/>
    <property type="evidence" value="ECO:0007669"/>
    <property type="project" value="InterPro"/>
</dbReference>
<evidence type="ECO:0000256" key="2">
    <source>
        <dbReference type="ARBA" id="ARBA00023004"/>
    </source>
</evidence>
<comment type="caution">
    <text evidence="4">The sequence shown here is derived from an EMBL/GenBank/DDBJ whole genome shotgun (WGS) entry which is preliminary data.</text>
</comment>
<keyword evidence="1 3" id="KW-0479">Metal-binding</keyword>
<dbReference type="GO" id="GO:0016705">
    <property type="term" value="F:oxidoreductase activity, acting on paired donors, with incorporation or reduction of molecular oxygen"/>
    <property type="evidence" value="ECO:0007669"/>
    <property type="project" value="InterPro"/>
</dbReference>
<dbReference type="AlphaFoldDB" id="A0AAN7TEI2"/>
<evidence type="ECO:0000256" key="3">
    <source>
        <dbReference type="RuleBase" id="RU000461"/>
    </source>
</evidence>
<dbReference type="InterPro" id="IPR017972">
    <property type="entry name" value="Cyt_P450_CS"/>
</dbReference>
<proteinExistence type="inferred from homology"/>